<dbReference type="OrthoDB" id="1414895at2"/>
<evidence type="ECO:0000259" key="2">
    <source>
        <dbReference type="Pfam" id="PF20155"/>
    </source>
</evidence>
<feature type="coiled-coil region" evidence="1">
    <location>
        <begin position="8"/>
        <end position="35"/>
    </location>
</feature>
<feature type="coiled-coil region" evidence="1">
    <location>
        <begin position="1063"/>
        <end position="1097"/>
    </location>
</feature>
<accession>D1Q098</accession>
<evidence type="ECO:0000256" key="1">
    <source>
        <dbReference type="SAM" id="Coils"/>
    </source>
</evidence>
<feature type="domain" description="Tape measure protein N-terminal" evidence="2">
    <location>
        <begin position="205"/>
        <end position="391"/>
    </location>
</feature>
<sequence>MAQLSFKIQAEWDKVQRLREEIAKLKQEIGKTDAIQNPTAFNKLNSKLQQTGKELSSVTGKIAQASATMETDFRRKIYAASQTVNGFTEKIIAQKAVVKDVAADVRRLGESYREAKRYSPMSADGKLAEWKAAKRTLEEEKAALFGITQEQANARLSVKKLRDEYASLRKEDGGTAETMNLLTSKMKQMGVAVFGGIGLKELASRIISVRSEFESMETSLKVLLGGSQEKLNTIMGQIKEYALASPLNTKDMVGAVQMMTSFGIEAEKSIDFLKAIGDISMGDTGKFNSLALAFSQMSSAGKLMGQDLMQMVNAGFNPLEEIARKTGKSIGELKEEMSKGAISSKMVQDAFISATSAGGKFFGMSQEGAKTLNGQISMLQESFDMMFNEIGQKGEGVVMYAVKAGTYLVEHYEQTGKVLAGLVATYGTYKTAVLITMLAEKAHAANMTVTGFSVDVLKTKFKSLYATILANPYALAAAAIVALGGAVYMASTASDEFDKAQERLNKTIKSNEGQVLSEIEKLDKLNKRLQETTKGSAEYKAVKKEIVDQYGRYFNGIDAEIEKVGNLSSVYEQLVESIKRSIGARGLKAFYDQELSNYDKTVSSKLEKAYSSLKKKYGEDEGSRLYHNLYRETILGKKGSLSVGDIGKLQKTSFWDIRWGKNAKDGIVDFRASVDDLREDIYSSKAAFDKVISDYKDKYEISDDKFNKLIEGNTKSTNKIESPKRKVENNKNNVTSKQIDYDKLARERSDAERELADKSSQAYIDSLQNGYEKEKKQRELNHKKELDDLEKYKRDFLQKKISDAKQIFEADPKNKGKKFNASSVTLTQDEQDKFDKMRSDTLKKHANEDKEYQRKQTESLNGYLKEYGTFEEKKLAITQEYEDRIRKASSVGEKAILEMQRDKEIEKIKNDDLQSSIDWNGVFSDLQGHTKQYLQGLRKQLQDLLNTGDLPIDQMQVISDKINTIDDELGKQQGIWDFIGERTREHNRLLKEAADAQERLNIARSEEVKANLDVFSAQSNVQKELASKGVNLDIKDISTASLNGKIDLADEKFKDLVPLLQKLAVAEGKLTEARKKTANATNKAKQAEDAAKRKQAQAVSDWFSGVQEFIDKKGIDQIPDLLDSVGLGKAGDKIAKGLDGVNSAAGAAADFATGNYVGAVLNSVSAIKSFGSALGIGEGNRKRVAETTERLTKSNEVLASRIDNLSKMIGSSAGAKAVNAYNTALKAQEEINKNQMEILKMQMGYHGSHHSNAKYADDRKIASYNRDAQLAFKAAGVDMSTISGLKSIYNLTPEQLKAIKDFAPDLWNYITTVGKYDKSKYWDDVVDQAGKAAELTEQIQNNLTQTSFSSLRDSFLDTLMDMDSDASDFSKAFENMLFKSLINTNVLNDEFDSWLKQFQEKWANKVKGGTMSQTDWNSYAEEWNAKRDELAVMRDNIAKSVGYTGVSIDQKATTNGLSQISYEQATNLIALITAGNISRDQIKDILLSQKLSSIDLSLSGISLIGKDTVSIADETRTILANSYMELKEINENTGVSAKCLTQIDENINSMNRLIKDKL</sequence>
<dbReference type="Proteomes" id="UP000003160">
    <property type="component" value="Unassembled WGS sequence"/>
</dbReference>
<keyword evidence="1" id="KW-0175">Coiled coil</keyword>
<dbReference type="RefSeq" id="WP_007175028.1">
    <property type="nucleotide sequence ID" value="NZ_GG704783.1"/>
</dbReference>
<dbReference type="Pfam" id="PF20155">
    <property type="entry name" value="TMP_3"/>
    <property type="match status" value="1"/>
</dbReference>
<proteinExistence type="predicted"/>
<evidence type="ECO:0000313" key="4">
    <source>
        <dbReference type="Proteomes" id="UP000003160"/>
    </source>
</evidence>
<dbReference type="eggNOG" id="COG3941">
    <property type="taxonomic scope" value="Bacteria"/>
</dbReference>
<keyword evidence="4" id="KW-1185">Reference proteome</keyword>
<protein>
    <submittedName>
        <fullName evidence="3">Tape measure domain protein</fullName>
    </submittedName>
</protein>
<dbReference type="InterPro" id="IPR013491">
    <property type="entry name" value="Tape_meas_N"/>
</dbReference>
<dbReference type="EMBL" id="ACKS01000108">
    <property type="protein sequence ID" value="EFA42883.1"/>
    <property type="molecule type" value="Genomic_DNA"/>
</dbReference>
<gene>
    <name evidence="3" type="ORF">HMPREF0645_2633</name>
</gene>
<dbReference type="HOGENOM" id="CLU_001537_1_0_10"/>
<feature type="coiled-coil region" evidence="1">
    <location>
        <begin position="734"/>
        <end position="761"/>
    </location>
</feature>
<evidence type="ECO:0000313" key="3">
    <source>
        <dbReference type="EMBL" id="EFA42883.1"/>
    </source>
</evidence>
<organism evidence="3 4">
    <name type="scientific">Hallella bergensis DSM 17361</name>
    <dbReference type="NCBI Taxonomy" id="585502"/>
    <lineage>
        <taxon>Bacteria</taxon>
        <taxon>Pseudomonadati</taxon>
        <taxon>Bacteroidota</taxon>
        <taxon>Bacteroidia</taxon>
        <taxon>Bacteroidales</taxon>
        <taxon>Prevotellaceae</taxon>
        <taxon>Hallella</taxon>
    </lineage>
</organism>
<dbReference type="NCBIfam" id="TIGR02675">
    <property type="entry name" value="tape_meas_nterm"/>
    <property type="match status" value="1"/>
</dbReference>
<comment type="caution">
    <text evidence="3">The sequence shown here is derived from an EMBL/GenBank/DDBJ whole genome shotgun (WGS) entry which is preliminary data.</text>
</comment>
<reference evidence="3 4" key="1">
    <citation type="submission" date="2009-10" db="EMBL/GenBank/DDBJ databases">
        <authorList>
            <person name="Qin X."/>
            <person name="Bachman B."/>
            <person name="Battles P."/>
            <person name="Bell A."/>
            <person name="Bess C."/>
            <person name="Bickham C."/>
            <person name="Chaboub L."/>
            <person name="Chen D."/>
            <person name="Coyle M."/>
            <person name="Deiros D.R."/>
            <person name="Dinh H."/>
            <person name="Forbes L."/>
            <person name="Fowler G."/>
            <person name="Francisco L."/>
            <person name="Fu Q."/>
            <person name="Gubbala S."/>
            <person name="Hale W."/>
            <person name="Han Y."/>
            <person name="Hemphill L."/>
            <person name="Highlander S.K."/>
            <person name="Hirani K."/>
            <person name="Hogues M."/>
            <person name="Jackson L."/>
            <person name="Jakkamsetti A."/>
            <person name="Javaid M."/>
            <person name="Jiang H."/>
            <person name="Korchina V."/>
            <person name="Kovar C."/>
            <person name="Lara F."/>
            <person name="Lee S."/>
            <person name="Mata R."/>
            <person name="Mathew T."/>
            <person name="Moen C."/>
            <person name="Morales K."/>
            <person name="Munidasa M."/>
            <person name="Nazareth L."/>
            <person name="Ngo R."/>
            <person name="Nguyen L."/>
            <person name="Okwuonu G."/>
            <person name="Ongeri F."/>
            <person name="Patil S."/>
            <person name="Petrosino J."/>
            <person name="Pham C."/>
            <person name="Pham P."/>
            <person name="Pu L.-L."/>
            <person name="Puazo M."/>
            <person name="Raj R."/>
            <person name="Reid J."/>
            <person name="Rouhana J."/>
            <person name="Saada N."/>
            <person name="Shang Y."/>
            <person name="Simmons D."/>
            <person name="Thornton R."/>
            <person name="Warren J."/>
            <person name="Weissenberger G."/>
            <person name="Zhang J."/>
            <person name="Zhang L."/>
            <person name="Zhou C."/>
            <person name="Zhu D."/>
            <person name="Muzny D."/>
            <person name="Worley K."/>
            <person name="Gibbs R."/>
        </authorList>
    </citation>
    <scope>NUCLEOTIDE SEQUENCE [LARGE SCALE GENOMIC DNA]</scope>
    <source>
        <strain evidence="3 4">DSM 17361</strain>
    </source>
</reference>
<name>D1Q098_9BACT</name>